<dbReference type="GO" id="GO:0004056">
    <property type="term" value="F:argininosuccinate lyase activity"/>
    <property type="evidence" value="ECO:0007669"/>
    <property type="project" value="InterPro"/>
</dbReference>
<sequence length="435" mass="48431">MPIATPITNGHAPISNGPIKTSGHLNGPTNGHSHQGVAFTEARLAKPPSKLLQLYENLPTVEREKRQFYKFLQIDLAHLVMITEQSIIPLSISRQLFPVLLDIRSQGGDEIPLDMANGTLLLQIEAVLASRLGEDVAGMLHTARSRIDQGATARRLFKRDKLLEVMSFILDLQKILIRVASEHVETITPTYTHLQHSQPGIFGHYLLSYVDKLHDDFQRCKDCFERTNRNPLEVEAFYAAEIAYTLSFVMATLNDLATDLHLFSSVEFGLVELDDSFCSTSSIFPQKKNPVTLEAIKADAGGAVNWGSTALATFRGEGTGDQGIRSVPLLDSAFTTTSNMLQLMGGIVDTLQVRSERMKQLLKTSWCTSSNLADILVRNNGLSFRQAHHVVARLVRICELESIPRSQVSQQILRRAGIESVLEVSVRERLMRFWG</sequence>
<evidence type="ECO:0000313" key="7">
    <source>
        <dbReference type="Proteomes" id="UP000092583"/>
    </source>
</evidence>
<dbReference type="InterPro" id="IPR029419">
    <property type="entry name" value="Arg_succ_lyase_C"/>
</dbReference>
<dbReference type="Gene3D" id="1.20.200.10">
    <property type="entry name" value="Fumarase/aspartase (Central domain)"/>
    <property type="match status" value="2"/>
</dbReference>
<feature type="domain" description="Fumarate lyase N-terminal" evidence="4">
    <location>
        <begin position="240"/>
        <end position="300"/>
    </location>
</feature>
<evidence type="ECO:0000259" key="5">
    <source>
        <dbReference type="Pfam" id="PF14698"/>
    </source>
</evidence>
<dbReference type="SUPFAM" id="SSF48557">
    <property type="entry name" value="L-aspartase-like"/>
    <property type="match status" value="1"/>
</dbReference>
<accession>A0A1B9ISK3</accession>
<dbReference type="Pfam" id="PF14698">
    <property type="entry name" value="ASL_C2"/>
    <property type="match status" value="1"/>
</dbReference>
<proteinExistence type="inferred from homology"/>
<dbReference type="AlphaFoldDB" id="A0A1B9ISK3"/>
<dbReference type="Gene3D" id="1.10.40.30">
    <property type="entry name" value="Fumarase/aspartase (C-terminal domain)"/>
    <property type="match status" value="1"/>
</dbReference>
<dbReference type="CDD" id="cd01359">
    <property type="entry name" value="Argininosuccinate_lyase"/>
    <property type="match status" value="1"/>
</dbReference>
<dbReference type="OrthoDB" id="2561043at2759"/>
<reference evidence="7" key="2">
    <citation type="submission" date="2013-12" db="EMBL/GenBank/DDBJ databases">
        <title>Evolution of pathogenesis and genome organization in the Tremellales.</title>
        <authorList>
            <person name="Cuomo C."/>
            <person name="Litvintseva A."/>
            <person name="Heitman J."/>
            <person name="Chen Y."/>
            <person name="Sun S."/>
            <person name="Springer D."/>
            <person name="Dromer F."/>
            <person name="Young S."/>
            <person name="Zeng Q."/>
            <person name="Chapman S."/>
            <person name="Gujja S."/>
            <person name="Saif S."/>
            <person name="Birren B."/>
        </authorList>
    </citation>
    <scope>NUCLEOTIDE SEQUENCE [LARGE SCALE GENOMIC DNA]</scope>
    <source>
        <strain evidence="7">CBS 10435</strain>
    </source>
</reference>
<evidence type="ECO:0000256" key="2">
    <source>
        <dbReference type="ARBA" id="ARBA00032749"/>
    </source>
</evidence>
<organism evidence="6 7">
    <name type="scientific">Kwoniella mangroviensis CBS 10435</name>
    <dbReference type="NCBI Taxonomy" id="1331196"/>
    <lineage>
        <taxon>Eukaryota</taxon>
        <taxon>Fungi</taxon>
        <taxon>Dikarya</taxon>
        <taxon>Basidiomycota</taxon>
        <taxon>Agaricomycotina</taxon>
        <taxon>Tremellomycetes</taxon>
        <taxon>Tremellales</taxon>
        <taxon>Cryptococcaceae</taxon>
        <taxon>Kwoniella</taxon>
    </lineage>
</organism>
<evidence type="ECO:0000256" key="3">
    <source>
        <dbReference type="SAM" id="MobiDB-lite"/>
    </source>
</evidence>
<feature type="compositionally biased region" description="Polar residues" evidence="3">
    <location>
        <begin position="23"/>
        <end position="33"/>
    </location>
</feature>
<feature type="domain" description="Argininosuccinate lyase C-terminal" evidence="5">
    <location>
        <begin position="367"/>
        <end position="423"/>
    </location>
</feature>
<dbReference type="STRING" id="1331196.A0A1B9ISK3"/>
<dbReference type="InterPro" id="IPR000362">
    <property type="entry name" value="Fumarate_lyase_fam"/>
</dbReference>
<keyword evidence="7" id="KW-1185">Reference proteome</keyword>
<dbReference type="PRINTS" id="PR00145">
    <property type="entry name" value="ARGSUCLYASE"/>
</dbReference>
<evidence type="ECO:0000313" key="6">
    <source>
        <dbReference type="EMBL" id="OCF58518.1"/>
    </source>
</evidence>
<dbReference type="PRINTS" id="PR00149">
    <property type="entry name" value="FUMRATELYASE"/>
</dbReference>
<dbReference type="InterPro" id="IPR022761">
    <property type="entry name" value="Fumarate_lyase_N"/>
</dbReference>
<dbReference type="InterPro" id="IPR008948">
    <property type="entry name" value="L-Aspartase-like"/>
</dbReference>
<dbReference type="PANTHER" id="PTHR43814">
    <property type="entry name" value="ARGININOSUCCINATE LYASE"/>
    <property type="match status" value="1"/>
</dbReference>
<protein>
    <recommendedName>
        <fullName evidence="2">Arginosuccinase</fullName>
    </recommendedName>
</protein>
<dbReference type="Proteomes" id="UP000092583">
    <property type="component" value="Unassembled WGS sequence"/>
</dbReference>
<feature type="domain" description="Fumarate lyase N-terminal" evidence="4">
    <location>
        <begin position="101"/>
        <end position="231"/>
    </location>
</feature>
<gene>
    <name evidence="6" type="ORF">L486_04551</name>
</gene>
<dbReference type="PANTHER" id="PTHR43814:SF1">
    <property type="entry name" value="ARGININOSUCCINATE LYASE"/>
    <property type="match status" value="1"/>
</dbReference>
<evidence type="ECO:0000259" key="4">
    <source>
        <dbReference type="Pfam" id="PF00206"/>
    </source>
</evidence>
<name>A0A1B9ISK3_9TREE</name>
<dbReference type="GO" id="GO:0042450">
    <property type="term" value="P:L-arginine biosynthetic process via ornithine"/>
    <property type="evidence" value="ECO:0007669"/>
    <property type="project" value="InterPro"/>
</dbReference>
<comment type="similarity">
    <text evidence="1">Belongs to the lyase 1 family. Argininosuccinate lyase subfamily.</text>
</comment>
<dbReference type="GO" id="GO:0005829">
    <property type="term" value="C:cytosol"/>
    <property type="evidence" value="ECO:0007669"/>
    <property type="project" value="TreeGrafter"/>
</dbReference>
<feature type="region of interest" description="Disordered" evidence="3">
    <location>
        <begin position="1"/>
        <end position="34"/>
    </location>
</feature>
<dbReference type="Gene3D" id="1.10.275.10">
    <property type="entry name" value="Fumarase/aspartase (N-terminal domain)"/>
    <property type="match status" value="1"/>
</dbReference>
<dbReference type="Pfam" id="PF00206">
    <property type="entry name" value="Lyase_1"/>
    <property type="match status" value="2"/>
</dbReference>
<reference evidence="6 7" key="1">
    <citation type="submission" date="2013-07" db="EMBL/GenBank/DDBJ databases">
        <title>The Genome Sequence of Kwoniella mangroviensis CBS10435.</title>
        <authorList>
            <consortium name="The Broad Institute Genome Sequencing Platform"/>
            <person name="Cuomo C."/>
            <person name="Litvintseva A."/>
            <person name="Chen Y."/>
            <person name="Heitman J."/>
            <person name="Sun S."/>
            <person name="Springer D."/>
            <person name="Dromer F."/>
            <person name="Young S.K."/>
            <person name="Zeng Q."/>
            <person name="Gargeya S."/>
            <person name="Fitzgerald M."/>
            <person name="Abouelleil A."/>
            <person name="Alvarado L."/>
            <person name="Berlin A.M."/>
            <person name="Chapman S.B."/>
            <person name="Dewar J."/>
            <person name="Goldberg J."/>
            <person name="Griggs A."/>
            <person name="Gujja S."/>
            <person name="Hansen M."/>
            <person name="Howarth C."/>
            <person name="Imamovic A."/>
            <person name="Larimer J."/>
            <person name="McCowan C."/>
            <person name="Murphy C."/>
            <person name="Pearson M."/>
            <person name="Priest M."/>
            <person name="Roberts A."/>
            <person name="Saif S."/>
            <person name="Shea T."/>
            <person name="Sykes S."/>
            <person name="Wortman J."/>
            <person name="Nusbaum C."/>
            <person name="Birren B."/>
        </authorList>
    </citation>
    <scope>NUCLEOTIDE SEQUENCE [LARGE SCALE GENOMIC DNA]</scope>
    <source>
        <strain evidence="6 7">CBS 10435</strain>
    </source>
</reference>
<dbReference type="EMBL" id="KI669462">
    <property type="protein sequence ID" value="OCF58518.1"/>
    <property type="molecule type" value="Genomic_DNA"/>
</dbReference>
<dbReference type="FunFam" id="1.20.200.10:FF:000015">
    <property type="entry name" value="argininosuccinate lyase isoform X2"/>
    <property type="match status" value="1"/>
</dbReference>
<evidence type="ECO:0000256" key="1">
    <source>
        <dbReference type="ARBA" id="ARBA00010755"/>
    </source>
</evidence>
<dbReference type="InterPro" id="IPR009049">
    <property type="entry name" value="Argininosuccinate_lyase"/>
</dbReference>
<dbReference type="InterPro" id="IPR024083">
    <property type="entry name" value="Fumarase/histidase_N"/>
</dbReference>